<protein>
    <submittedName>
        <fullName evidence="5">ABC transporter ATP-binding protein</fullName>
    </submittedName>
</protein>
<keyword evidence="3 5" id="KW-0067">ATP-binding</keyword>
<dbReference type="PROSITE" id="PS50893">
    <property type="entry name" value="ABC_TRANSPORTER_2"/>
    <property type="match status" value="1"/>
</dbReference>
<evidence type="ECO:0000256" key="2">
    <source>
        <dbReference type="ARBA" id="ARBA00022741"/>
    </source>
</evidence>
<keyword evidence="6" id="KW-1185">Reference proteome</keyword>
<dbReference type="PANTHER" id="PTHR24220:SF685">
    <property type="entry name" value="ABC TRANSPORTER RELATED"/>
    <property type="match status" value="1"/>
</dbReference>
<dbReference type="InterPro" id="IPR015854">
    <property type="entry name" value="ABC_transpr_LolD-like"/>
</dbReference>
<dbReference type="Pfam" id="PF00005">
    <property type="entry name" value="ABC_tran"/>
    <property type="match status" value="1"/>
</dbReference>
<dbReference type="GO" id="GO:0005524">
    <property type="term" value="F:ATP binding"/>
    <property type="evidence" value="ECO:0007669"/>
    <property type="project" value="UniProtKB-KW"/>
</dbReference>
<feature type="domain" description="ABC transporter" evidence="4">
    <location>
        <begin position="18"/>
        <end position="254"/>
    </location>
</feature>
<evidence type="ECO:0000313" key="5">
    <source>
        <dbReference type="EMBL" id="MCZ0857177.1"/>
    </source>
</evidence>
<dbReference type="SMART" id="SM00382">
    <property type="entry name" value="AAA"/>
    <property type="match status" value="1"/>
</dbReference>
<reference evidence="5" key="1">
    <citation type="submission" date="2022-10" db="EMBL/GenBank/DDBJ databases">
        <title>Genome sequence of Actinomyces israelii ATCC 10048.</title>
        <authorList>
            <person name="Watt R.M."/>
            <person name="Tong W.M."/>
        </authorList>
    </citation>
    <scope>NUCLEOTIDE SEQUENCE</scope>
    <source>
        <strain evidence="5">ATCC 10048</strain>
    </source>
</reference>
<dbReference type="InterPro" id="IPR017911">
    <property type="entry name" value="MacB-like_ATP-bd"/>
</dbReference>
<sequence>MTITGRGATAGGESDPVLRLDGVTHRYGRRNSGPVIGPCDLALAIGTVTALVGRSGSGKSTMMSCAAGLLRATSGAVHYRGRNIMRLSEGARARLRRDEFGFVFQDYTLVDALTVSENITLPARMSRRAVREEQVQEVAEALGIGALLERRTGELSGGQRQRVAIGRAIANDARVLFADEPTGALDPVTRQEVLSVLLDPVVREERAVLVATHDVSLACSTDRVLVIDGGRVSATLEEPTPDSVLEALRETGDAA</sequence>
<organism evidence="5 6">
    <name type="scientific">Actinomyces israelii</name>
    <dbReference type="NCBI Taxonomy" id="1659"/>
    <lineage>
        <taxon>Bacteria</taxon>
        <taxon>Bacillati</taxon>
        <taxon>Actinomycetota</taxon>
        <taxon>Actinomycetes</taxon>
        <taxon>Actinomycetales</taxon>
        <taxon>Actinomycetaceae</taxon>
        <taxon>Actinomyces</taxon>
    </lineage>
</organism>
<dbReference type="InterPro" id="IPR027417">
    <property type="entry name" value="P-loop_NTPase"/>
</dbReference>
<name>A0ABT4I624_9ACTO</name>
<dbReference type="CDD" id="cd03255">
    <property type="entry name" value="ABC_MJ0796_LolCDE_FtsE"/>
    <property type="match status" value="1"/>
</dbReference>
<proteinExistence type="predicted"/>
<evidence type="ECO:0000259" key="4">
    <source>
        <dbReference type="PROSITE" id="PS50893"/>
    </source>
</evidence>
<dbReference type="InterPro" id="IPR003439">
    <property type="entry name" value="ABC_transporter-like_ATP-bd"/>
</dbReference>
<dbReference type="EMBL" id="JAPTMY010000006">
    <property type="protein sequence ID" value="MCZ0857177.1"/>
    <property type="molecule type" value="Genomic_DNA"/>
</dbReference>
<evidence type="ECO:0000313" key="6">
    <source>
        <dbReference type="Proteomes" id="UP001072034"/>
    </source>
</evidence>
<dbReference type="Proteomes" id="UP001072034">
    <property type="component" value="Unassembled WGS sequence"/>
</dbReference>
<dbReference type="PANTHER" id="PTHR24220">
    <property type="entry name" value="IMPORT ATP-BINDING PROTEIN"/>
    <property type="match status" value="1"/>
</dbReference>
<dbReference type="PROSITE" id="PS00211">
    <property type="entry name" value="ABC_TRANSPORTER_1"/>
    <property type="match status" value="1"/>
</dbReference>
<accession>A0ABT4I624</accession>
<dbReference type="SUPFAM" id="SSF52540">
    <property type="entry name" value="P-loop containing nucleoside triphosphate hydrolases"/>
    <property type="match status" value="1"/>
</dbReference>
<keyword evidence="2" id="KW-0547">Nucleotide-binding</keyword>
<dbReference type="InterPro" id="IPR017871">
    <property type="entry name" value="ABC_transporter-like_CS"/>
</dbReference>
<evidence type="ECO:0000256" key="3">
    <source>
        <dbReference type="ARBA" id="ARBA00022840"/>
    </source>
</evidence>
<comment type="caution">
    <text evidence="5">The sequence shown here is derived from an EMBL/GenBank/DDBJ whole genome shotgun (WGS) entry which is preliminary data.</text>
</comment>
<keyword evidence="1" id="KW-0813">Transport</keyword>
<gene>
    <name evidence="5" type="ORF">OHJ16_03860</name>
</gene>
<evidence type="ECO:0000256" key="1">
    <source>
        <dbReference type="ARBA" id="ARBA00022448"/>
    </source>
</evidence>
<dbReference type="RefSeq" id="WP_268916817.1">
    <property type="nucleotide sequence ID" value="NZ_CP124548.1"/>
</dbReference>
<dbReference type="Gene3D" id="3.40.50.300">
    <property type="entry name" value="P-loop containing nucleotide triphosphate hydrolases"/>
    <property type="match status" value="1"/>
</dbReference>
<dbReference type="InterPro" id="IPR003593">
    <property type="entry name" value="AAA+_ATPase"/>
</dbReference>